<protein>
    <recommendedName>
        <fullName evidence="1">SnoaL-like domain-containing protein</fullName>
    </recommendedName>
</protein>
<proteinExistence type="predicted"/>
<evidence type="ECO:0000313" key="2">
    <source>
        <dbReference type="EMBL" id="GAF47606.1"/>
    </source>
</evidence>
<gene>
    <name evidence="2" type="ORF">RW1_043_00410</name>
</gene>
<accession>X0Q9M0</accession>
<dbReference type="RefSeq" id="WP_052033433.1">
    <property type="nucleotide sequence ID" value="NZ_BAWF01000043.1"/>
</dbReference>
<dbReference type="Proteomes" id="UP000019491">
    <property type="component" value="Unassembled WGS sequence"/>
</dbReference>
<name>X0Q9M0_RHOWR</name>
<evidence type="ECO:0000313" key="3">
    <source>
        <dbReference type="Proteomes" id="UP000019491"/>
    </source>
</evidence>
<dbReference type="InterPro" id="IPR032710">
    <property type="entry name" value="NTF2-like_dom_sf"/>
</dbReference>
<dbReference type="InterPro" id="IPR037401">
    <property type="entry name" value="SnoaL-like"/>
</dbReference>
<keyword evidence="3" id="KW-1185">Reference proteome</keyword>
<evidence type="ECO:0000259" key="1">
    <source>
        <dbReference type="Pfam" id="PF13577"/>
    </source>
</evidence>
<feature type="domain" description="SnoaL-like" evidence="1">
    <location>
        <begin position="3"/>
        <end position="118"/>
    </location>
</feature>
<reference evidence="2 3" key="1">
    <citation type="submission" date="2014-02" db="EMBL/GenBank/DDBJ databases">
        <title>Whole genome shotgun sequence of Rhodococcus wratislaviensis NBRC 100605.</title>
        <authorList>
            <person name="Hosoyama A."/>
            <person name="Tsuchikane K."/>
            <person name="Yoshida I."/>
            <person name="Ohji S."/>
            <person name="Ichikawa N."/>
            <person name="Yamazoe A."/>
            <person name="Fujita N."/>
        </authorList>
    </citation>
    <scope>NUCLEOTIDE SEQUENCE [LARGE SCALE GENOMIC DNA]</scope>
    <source>
        <strain evidence="2 3">NBRC 100605</strain>
    </source>
</reference>
<dbReference type="Gene3D" id="3.10.450.50">
    <property type="match status" value="1"/>
</dbReference>
<organism evidence="2 3">
    <name type="scientific">Rhodococcus wratislaviensis NBRC 100605</name>
    <dbReference type="NCBI Taxonomy" id="1219028"/>
    <lineage>
        <taxon>Bacteria</taxon>
        <taxon>Bacillati</taxon>
        <taxon>Actinomycetota</taxon>
        <taxon>Actinomycetes</taxon>
        <taxon>Mycobacteriales</taxon>
        <taxon>Nocardiaceae</taxon>
        <taxon>Rhodococcus</taxon>
    </lineage>
</organism>
<comment type="caution">
    <text evidence="2">The sequence shown here is derived from an EMBL/GenBank/DDBJ whole genome shotgun (WGS) entry which is preliminary data.</text>
</comment>
<dbReference type="CDD" id="cd00531">
    <property type="entry name" value="NTF2_like"/>
    <property type="match status" value="1"/>
</dbReference>
<sequence>MDSLDKVEIHELITRYTHILDTRNWDDLDKIFLPDSVVDSGPTLGVYNGLEEIAAFWLDYPHPDGHHALNVLIQEELPDGTVSVLTKGFFARPGGFNGGDYHDIVRKTDDGWRFVRRTYVPRWKVDVSPA</sequence>
<dbReference type="Pfam" id="PF13577">
    <property type="entry name" value="SnoaL_4"/>
    <property type="match status" value="1"/>
</dbReference>
<dbReference type="EMBL" id="BAWF01000043">
    <property type="protein sequence ID" value="GAF47606.1"/>
    <property type="molecule type" value="Genomic_DNA"/>
</dbReference>
<dbReference type="AlphaFoldDB" id="X0Q9M0"/>
<dbReference type="OrthoDB" id="4555743at2"/>
<dbReference type="SUPFAM" id="SSF54427">
    <property type="entry name" value="NTF2-like"/>
    <property type="match status" value="1"/>
</dbReference>